<dbReference type="InterPro" id="IPR011205">
    <property type="entry name" value="UCP015417_vWA"/>
</dbReference>
<reference evidence="2" key="2">
    <citation type="journal article" date="2024" name="Plant">
        <title>Genomic evolution and insights into agronomic trait innovations of Sesamum species.</title>
        <authorList>
            <person name="Miao H."/>
            <person name="Wang L."/>
            <person name="Qu L."/>
            <person name="Liu H."/>
            <person name="Sun Y."/>
            <person name="Le M."/>
            <person name="Wang Q."/>
            <person name="Wei S."/>
            <person name="Zheng Y."/>
            <person name="Lin W."/>
            <person name="Duan Y."/>
            <person name="Cao H."/>
            <person name="Xiong S."/>
            <person name="Wang X."/>
            <person name="Wei L."/>
            <person name="Li C."/>
            <person name="Ma Q."/>
            <person name="Ju M."/>
            <person name="Zhao R."/>
            <person name="Li G."/>
            <person name="Mu C."/>
            <person name="Tian Q."/>
            <person name="Mei H."/>
            <person name="Zhang T."/>
            <person name="Gao T."/>
            <person name="Zhang H."/>
        </authorList>
    </citation>
    <scope>NUCLEOTIDE SEQUENCE</scope>
    <source>
        <strain evidence="2">3651</strain>
    </source>
</reference>
<dbReference type="Proteomes" id="UP001293254">
    <property type="component" value="Unassembled WGS sequence"/>
</dbReference>
<dbReference type="PANTHER" id="PTHR31373">
    <property type="entry name" value="OS06G0652100 PROTEIN"/>
    <property type="match status" value="1"/>
</dbReference>
<gene>
    <name evidence="2" type="ORF">Salat_1547400</name>
</gene>
<dbReference type="Pfam" id="PF25043">
    <property type="entry name" value="DUF7788"/>
    <property type="match status" value="1"/>
</dbReference>
<dbReference type="EMBL" id="JACGWO010000005">
    <property type="protein sequence ID" value="KAK4427784.1"/>
    <property type="molecule type" value="Genomic_DNA"/>
</dbReference>
<sequence length="184" mass="21230">MPMKKGLRGEMVKVKEEMEKAGKFRNAKTLETAKRATERFLHNQNVKAGNAKITTIAILVSGHQWKRMVDESQEACEEHGWRNLSKVKKIKRLFDFNDMEFNEASTNRLETDYMAKQSKFREDGHQNVPEIVFWNLRNSPATHVTATQNGVAFVLEAFQFSDKIIESFRQENACTSNYGQNLIV</sequence>
<keyword evidence="3" id="KW-1185">Reference proteome</keyword>
<comment type="caution">
    <text evidence="2">The sequence shown here is derived from an EMBL/GenBank/DDBJ whole genome shotgun (WGS) entry which is preliminary data.</text>
</comment>
<proteinExistence type="predicted"/>
<protein>
    <recommendedName>
        <fullName evidence="1">DUF7788 domain-containing protein</fullName>
    </recommendedName>
</protein>
<evidence type="ECO:0000313" key="3">
    <source>
        <dbReference type="Proteomes" id="UP001293254"/>
    </source>
</evidence>
<evidence type="ECO:0000313" key="2">
    <source>
        <dbReference type="EMBL" id="KAK4427784.1"/>
    </source>
</evidence>
<name>A0AAE1YCZ5_9LAMI</name>
<accession>A0AAE1YCZ5</accession>
<dbReference type="PANTHER" id="PTHR31373:SF27">
    <property type="entry name" value="TROVE DOMAIN-CONTAINING PROTEIN"/>
    <property type="match status" value="1"/>
</dbReference>
<dbReference type="InterPro" id="IPR056690">
    <property type="entry name" value="DUF7788"/>
</dbReference>
<reference evidence="2" key="1">
    <citation type="submission" date="2020-06" db="EMBL/GenBank/DDBJ databases">
        <authorList>
            <person name="Li T."/>
            <person name="Hu X."/>
            <person name="Zhang T."/>
            <person name="Song X."/>
            <person name="Zhang H."/>
            <person name="Dai N."/>
            <person name="Sheng W."/>
            <person name="Hou X."/>
            <person name="Wei L."/>
        </authorList>
    </citation>
    <scope>NUCLEOTIDE SEQUENCE</scope>
    <source>
        <strain evidence="2">3651</strain>
        <tissue evidence="2">Leaf</tissue>
    </source>
</reference>
<dbReference type="AlphaFoldDB" id="A0AAE1YCZ5"/>
<evidence type="ECO:0000259" key="1">
    <source>
        <dbReference type="Pfam" id="PF25043"/>
    </source>
</evidence>
<feature type="domain" description="DUF7788" evidence="1">
    <location>
        <begin position="83"/>
        <end position="171"/>
    </location>
</feature>
<organism evidence="2 3">
    <name type="scientific">Sesamum alatum</name>
    <dbReference type="NCBI Taxonomy" id="300844"/>
    <lineage>
        <taxon>Eukaryota</taxon>
        <taxon>Viridiplantae</taxon>
        <taxon>Streptophyta</taxon>
        <taxon>Embryophyta</taxon>
        <taxon>Tracheophyta</taxon>
        <taxon>Spermatophyta</taxon>
        <taxon>Magnoliopsida</taxon>
        <taxon>eudicotyledons</taxon>
        <taxon>Gunneridae</taxon>
        <taxon>Pentapetalae</taxon>
        <taxon>asterids</taxon>
        <taxon>lamiids</taxon>
        <taxon>Lamiales</taxon>
        <taxon>Pedaliaceae</taxon>
        <taxon>Sesamum</taxon>
    </lineage>
</organism>